<dbReference type="GO" id="GO:0000155">
    <property type="term" value="F:phosphorelay sensor kinase activity"/>
    <property type="evidence" value="ECO:0007669"/>
    <property type="project" value="InterPro"/>
</dbReference>
<keyword evidence="4" id="KW-0808">Transferase</keyword>
<keyword evidence="12" id="KW-1185">Reference proteome</keyword>
<dbReference type="Pfam" id="PF07730">
    <property type="entry name" value="HisKA_3"/>
    <property type="match status" value="1"/>
</dbReference>
<dbReference type="InterPro" id="IPR003594">
    <property type="entry name" value="HATPase_dom"/>
</dbReference>
<keyword evidence="6 11" id="KW-0418">Kinase</keyword>
<proteinExistence type="predicted"/>
<name>A0A1G6LTS5_9PSEU</name>
<evidence type="ECO:0000313" key="12">
    <source>
        <dbReference type="Proteomes" id="UP000199501"/>
    </source>
</evidence>
<evidence type="ECO:0000256" key="2">
    <source>
        <dbReference type="ARBA" id="ARBA00012438"/>
    </source>
</evidence>
<dbReference type="GO" id="GO:0046983">
    <property type="term" value="F:protein dimerization activity"/>
    <property type="evidence" value="ECO:0007669"/>
    <property type="project" value="InterPro"/>
</dbReference>
<feature type="domain" description="Histidine kinase/HSP90-like ATPase" evidence="10">
    <location>
        <begin position="342"/>
        <end position="432"/>
    </location>
</feature>
<evidence type="ECO:0000256" key="1">
    <source>
        <dbReference type="ARBA" id="ARBA00000085"/>
    </source>
</evidence>
<evidence type="ECO:0000256" key="6">
    <source>
        <dbReference type="ARBA" id="ARBA00022777"/>
    </source>
</evidence>
<dbReference type="EC" id="2.7.13.3" evidence="2"/>
<comment type="catalytic activity">
    <reaction evidence="1">
        <text>ATP + protein L-histidine = ADP + protein N-phospho-L-histidine.</text>
        <dbReference type="EC" id="2.7.13.3"/>
    </reaction>
</comment>
<dbReference type="Gene3D" id="3.30.565.10">
    <property type="entry name" value="Histidine kinase-like ATPase, C-terminal domain"/>
    <property type="match status" value="1"/>
</dbReference>
<dbReference type="STRING" id="1271860.SAMN05216174_102232"/>
<feature type="transmembrane region" description="Helical" evidence="9">
    <location>
        <begin position="134"/>
        <end position="161"/>
    </location>
</feature>
<evidence type="ECO:0000256" key="5">
    <source>
        <dbReference type="ARBA" id="ARBA00022741"/>
    </source>
</evidence>
<evidence type="ECO:0000256" key="9">
    <source>
        <dbReference type="SAM" id="Phobius"/>
    </source>
</evidence>
<organism evidence="11 12">
    <name type="scientific">Actinokineospora iranica</name>
    <dbReference type="NCBI Taxonomy" id="1271860"/>
    <lineage>
        <taxon>Bacteria</taxon>
        <taxon>Bacillati</taxon>
        <taxon>Actinomycetota</taxon>
        <taxon>Actinomycetes</taxon>
        <taxon>Pseudonocardiales</taxon>
        <taxon>Pseudonocardiaceae</taxon>
        <taxon>Actinokineospora</taxon>
    </lineage>
</organism>
<keyword evidence="9" id="KW-1133">Transmembrane helix</keyword>
<keyword evidence="7" id="KW-0067">ATP-binding</keyword>
<dbReference type="Gene3D" id="1.20.5.1930">
    <property type="match status" value="1"/>
</dbReference>
<dbReference type="EMBL" id="FMZZ01000002">
    <property type="protein sequence ID" value="SDC46497.1"/>
    <property type="molecule type" value="Genomic_DNA"/>
</dbReference>
<evidence type="ECO:0000259" key="10">
    <source>
        <dbReference type="SMART" id="SM00387"/>
    </source>
</evidence>
<dbReference type="InterPro" id="IPR050482">
    <property type="entry name" value="Sensor_HK_TwoCompSys"/>
</dbReference>
<keyword evidence="9" id="KW-0472">Membrane</keyword>
<feature type="transmembrane region" description="Helical" evidence="9">
    <location>
        <begin position="181"/>
        <end position="201"/>
    </location>
</feature>
<dbReference type="AlphaFoldDB" id="A0A1G6LTS5"/>
<dbReference type="OrthoDB" id="5242012at2"/>
<dbReference type="GO" id="GO:0016020">
    <property type="term" value="C:membrane"/>
    <property type="evidence" value="ECO:0007669"/>
    <property type="project" value="InterPro"/>
</dbReference>
<dbReference type="InterPro" id="IPR011712">
    <property type="entry name" value="Sig_transdc_His_kin_sub3_dim/P"/>
</dbReference>
<gene>
    <name evidence="11" type="ORF">SAMN05216174_102232</name>
</gene>
<dbReference type="SMART" id="SM00387">
    <property type="entry name" value="HATPase_c"/>
    <property type="match status" value="1"/>
</dbReference>
<keyword evidence="8" id="KW-0902">Two-component regulatory system</keyword>
<evidence type="ECO:0000256" key="4">
    <source>
        <dbReference type="ARBA" id="ARBA00022679"/>
    </source>
</evidence>
<keyword evidence="5" id="KW-0547">Nucleotide-binding</keyword>
<feature type="transmembrane region" description="Helical" evidence="9">
    <location>
        <begin position="61"/>
        <end position="79"/>
    </location>
</feature>
<dbReference type="Proteomes" id="UP000199501">
    <property type="component" value="Unassembled WGS sequence"/>
</dbReference>
<dbReference type="SUPFAM" id="SSF55874">
    <property type="entry name" value="ATPase domain of HSP90 chaperone/DNA topoisomerase II/histidine kinase"/>
    <property type="match status" value="1"/>
</dbReference>
<dbReference type="RefSeq" id="WP_091449009.1">
    <property type="nucleotide sequence ID" value="NZ_FMZZ01000002.1"/>
</dbReference>
<reference evidence="12" key="1">
    <citation type="submission" date="2016-10" db="EMBL/GenBank/DDBJ databases">
        <authorList>
            <person name="Varghese N."/>
            <person name="Submissions S."/>
        </authorList>
    </citation>
    <scope>NUCLEOTIDE SEQUENCE [LARGE SCALE GENOMIC DNA]</scope>
    <source>
        <strain evidence="12">IBRC-M 10403</strain>
    </source>
</reference>
<feature type="transmembrane region" description="Helical" evidence="9">
    <location>
        <begin position="35"/>
        <end position="55"/>
    </location>
</feature>
<keyword evidence="3" id="KW-0597">Phosphoprotein</keyword>
<keyword evidence="9" id="KW-0812">Transmembrane</keyword>
<dbReference type="Pfam" id="PF13796">
    <property type="entry name" value="Sensor"/>
    <property type="match status" value="1"/>
</dbReference>
<dbReference type="InterPro" id="IPR025828">
    <property type="entry name" value="Put_sensor_dom"/>
</dbReference>
<evidence type="ECO:0000313" key="11">
    <source>
        <dbReference type="EMBL" id="SDC46497.1"/>
    </source>
</evidence>
<sequence length="433" mass="45431">METAAHRIVLPSGGRQADRMHIIRAPFTRQAMGELAYALVGLPLALIGFALTLVALVAGTALSVTFIGLPLLALGVMAARASGAIDRGLANALLGTRLRPPPRFEPRAGFFGWLGDALRDGPGWRAVLYRVIRLPLAVFTAAVAVFVWGYAVALVTLPVWAALFTEGLPVFDLPAEVAFDGWAVVRWLIGVALLLAAPWLVRGPLVLDRLLMTALLTSPPLADRVRDLERTRASAVEDSAARLRRIERDLHDGAQAQLVALAMKLGIAKESIDSGDTETLRALVTSAHTTAKDALVELRDLARGIHPPALDSGLAPALTTLTARSALPVDLTVDIGDRPSPAIESIAYFCAAELLTNAAKHSGATRAEVSVHAGDDGLRLLVRDNGSGGAAIGAGTGLAGLAERVRTVDGRLAIASPVGGPTEIRVDLPRTSA</sequence>
<dbReference type="PANTHER" id="PTHR24421:SF10">
    <property type="entry name" value="NITRATE_NITRITE SENSOR PROTEIN NARQ"/>
    <property type="match status" value="1"/>
</dbReference>
<evidence type="ECO:0000256" key="7">
    <source>
        <dbReference type="ARBA" id="ARBA00022840"/>
    </source>
</evidence>
<dbReference type="PANTHER" id="PTHR24421">
    <property type="entry name" value="NITRATE/NITRITE SENSOR PROTEIN NARX-RELATED"/>
    <property type="match status" value="1"/>
</dbReference>
<dbReference type="Pfam" id="PF02518">
    <property type="entry name" value="HATPase_c"/>
    <property type="match status" value="1"/>
</dbReference>
<accession>A0A1G6LTS5</accession>
<dbReference type="CDD" id="cd16917">
    <property type="entry name" value="HATPase_UhpB-NarQ-NarX-like"/>
    <property type="match status" value="1"/>
</dbReference>
<dbReference type="InterPro" id="IPR036890">
    <property type="entry name" value="HATPase_C_sf"/>
</dbReference>
<protein>
    <recommendedName>
        <fullName evidence="2">histidine kinase</fullName>
        <ecNumber evidence="2">2.7.13.3</ecNumber>
    </recommendedName>
</protein>
<evidence type="ECO:0000256" key="3">
    <source>
        <dbReference type="ARBA" id="ARBA00022553"/>
    </source>
</evidence>
<dbReference type="GO" id="GO:0005524">
    <property type="term" value="F:ATP binding"/>
    <property type="evidence" value="ECO:0007669"/>
    <property type="project" value="UniProtKB-KW"/>
</dbReference>
<evidence type="ECO:0000256" key="8">
    <source>
        <dbReference type="ARBA" id="ARBA00023012"/>
    </source>
</evidence>